<feature type="domain" description="DNA2/NAM7 helicase helicase" evidence="1">
    <location>
        <begin position="52"/>
        <end position="106"/>
    </location>
</feature>
<dbReference type="SUPFAM" id="SSF52540">
    <property type="entry name" value="P-loop containing nucleoside triphosphate hydrolases"/>
    <property type="match status" value="1"/>
</dbReference>
<evidence type="ECO:0000313" key="2">
    <source>
        <dbReference type="EMBL" id="KAL1527665.1"/>
    </source>
</evidence>
<sequence length="114" mass="12456">MINQVCRDGRLQDLHNTRLAVDAAGWVVKAVRSNAQDMPREGKLGPLIRVFQLRRAAEADVLSKADVVVCTCSTAAESRIVTRAFHYLLVDEAAQALEPEVLIPLTAPVFSTPC</sequence>
<dbReference type="PANTHER" id="PTHR10887:SF495">
    <property type="entry name" value="HELICASE SENATAXIN ISOFORM X1-RELATED"/>
    <property type="match status" value="1"/>
</dbReference>
<name>A0AB34K4K3_PRYPA</name>
<dbReference type="Proteomes" id="UP001515480">
    <property type="component" value="Unassembled WGS sequence"/>
</dbReference>
<accession>A0AB34K4K3</accession>
<dbReference type="GO" id="GO:0004386">
    <property type="term" value="F:helicase activity"/>
    <property type="evidence" value="ECO:0007669"/>
    <property type="project" value="InterPro"/>
</dbReference>
<organism evidence="2 3">
    <name type="scientific">Prymnesium parvum</name>
    <name type="common">Toxic golden alga</name>
    <dbReference type="NCBI Taxonomy" id="97485"/>
    <lineage>
        <taxon>Eukaryota</taxon>
        <taxon>Haptista</taxon>
        <taxon>Haptophyta</taxon>
        <taxon>Prymnesiophyceae</taxon>
        <taxon>Prymnesiales</taxon>
        <taxon>Prymnesiaceae</taxon>
        <taxon>Prymnesium</taxon>
    </lineage>
</organism>
<reference evidence="2 3" key="1">
    <citation type="journal article" date="2024" name="Science">
        <title>Giant polyketide synthase enzymes in the biosynthesis of giant marine polyether toxins.</title>
        <authorList>
            <person name="Fallon T.R."/>
            <person name="Shende V.V."/>
            <person name="Wierzbicki I.H."/>
            <person name="Pendleton A.L."/>
            <person name="Watervoot N.F."/>
            <person name="Auber R.P."/>
            <person name="Gonzalez D.J."/>
            <person name="Wisecaver J.H."/>
            <person name="Moore B.S."/>
        </authorList>
    </citation>
    <scope>NUCLEOTIDE SEQUENCE [LARGE SCALE GENOMIC DNA]</scope>
    <source>
        <strain evidence="2 3">12B1</strain>
    </source>
</reference>
<dbReference type="PANTHER" id="PTHR10887">
    <property type="entry name" value="DNA2/NAM7 HELICASE FAMILY"/>
    <property type="match status" value="1"/>
</dbReference>
<dbReference type="Pfam" id="PF13086">
    <property type="entry name" value="AAA_11"/>
    <property type="match status" value="1"/>
</dbReference>
<dbReference type="Gene3D" id="3.40.50.300">
    <property type="entry name" value="P-loop containing nucleotide triphosphate hydrolases"/>
    <property type="match status" value="1"/>
</dbReference>
<comment type="caution">
    <text evidence="2">The sequence shown here is derived from an EMBL/GenBank/DDBJ whole genome shotgun (WGS) entry which is preliminary data.</text>
</comment>
<evidence type="ECO:0000313" key="3">
    <source>
        <dbReference type="Proteomes" id="UP001515480"/>
    </source>
</evidence>
<dbReference type="InterPro" id="IPR027417">
    <property type="entry name" value="P-loop_NTPase"/>
</dbReference>
<dbReference type="InterPro" id="IPR045055">
    <property type="entry name" value="DNA2/NAM7-like"/>
</dbReference>
<proteinExistence type="predicted"/>
<evidence type="ECO:0000259" key="1">
    <source>
        <dbReference type="Pfam" id="PF13086"/>
    </source>
</evidence>
<dbReference type="AlphaFoldDB" id="A0AB34K4K3"/>
<dbReference type="InterPro" id="IPR041677">
    <property type="entry name" value="DNA2/NAM7_AAA_11"/>
</dbReference>
<keyword evidence="3" id="KW-1185">Reference proteome</keyword>
<protein>
    <recommendedName>
        <fullName evidence="1">DNA2/NAM7 helicase helicase domain-containing protein</fullName>
    </recommendedName>
</protein>
<dbReference type="EMBL" id="JBGBPQ010000002">
    <property type="protein sequence ID" value="KAL1527665.1"/>
    <property type="molecule type" value="Genomic_DNA"/>
</dbReference>
<gene>
    <name evidence="2" type="ORF">AB1Y20_009051</name>
</gene>